<dbReference type="GO" id="GO:0005634">
    <property type="term" value="C:nucleus"/>
    <property type="evidence" value="ECO:0007669"/>
    <property type="project" value="UniProtKB-SubCell"/>
</dbReference>
<dbReference type="PANTHER" id="PTHR14614">
    <property type="entry name" value="HEPATOCELLULAR CARCINOMA-ASSOCIATED ANTIGEN"/>
    <property type="match status" value="1"/>
</dbReference>
<evidence type="ECO:0000256" key="5">
    <source>
        <dbReference type="ARBA" id="ARBA00022603"/>
    </source>
</evidence>
<evidence type="ECO:0000256" key="9">
    <source>
        <dbReference type="ARBA" id="ARBA00038126"/>
    </source>
</evidence>
<dbReference type="GeneID" id="96902280"/>
<dbReference type="EC" id="2.1.1.85" evidence="3"/>
<proteinExistence type="inferred from homology"/>
<dbReference type="AlphaFoldDB" id="G0V9V6"/>
<evidence type="ECO:0000256" key="2">
    <source>
        <dbReference type="ARBA" id="ARBA00004496"/>
    </source>
</evidence>
<dbReference type="Gene3D" id="3.40.50.150">
    <property type="entry name" value="Vaccinia Virus protein VP39"/>
    <property type="match status" value="1"/>
</dbReference>
<accession>G0V9V6</accession>
<reference evidence="10 11" key="1">
    <citation type="journal article" date="2011" name="Proc. Natl. Acad. Sci. U.S.A.">
        <title>Evolutionary erosion of yeast sex chromosomes by mating-type switching accidents.</title>
        <authorList>
            <person name="Gordon J.L."/>
            <person name="Armisen D."/>
            <person name="Proux-Wera E."/>
            <person name="Oheigeartaigh S.S."/>
            <person name="Byrne K.P."/>
            <person name="Wolfe K.H."/>
        </authorList>
    </citation>
    <scope>NUCLEOTIDE SEQUENCE [LARGE SCALE GENOMIC DNA]</scope>
    <source>
        <strain evidence="11">ATCC 76901 / BCRC 22586 / CBS 4309 / NBRC 1992 / NRRL Y-12630</strain>
    </source>
</reference>
<dbReference type="GO" id="GO:0032259">
    <property type="term" value="P:methylation"/>
    <property type="evidence" value="ECO:0007669"/>
    <property type="project" value="UniProtKB-KW"/>
</dbReference>
<name>G0V9V6_NAUCA</name>
<dbReference type="Proteomes" id="UP000001640">
    <property type="component" value="Chromosome 2"/>
</dbReference>
<dbReference type="EMBL" id="HE576753">
    <property type="protein sequence ID" value="CCC68723.1"/>
    <property type="molecule type" value="Genomic_DNA"/>
</dbReference>
<dbReference type="FunCoup" id="G0V9V6">
    <property type="interactions" value="1714"/>
</dbReference>
<dbReference type="KEGG" id="ncs:NCAS_0B06390"/>
<keyword evidence="11" id="KW-1185">Reference proteome</keyword>
<organism evidence="10 11">
    <name type="scientific">Naumovozyma castellii</name>
    <name type="common">Yeast</name>
    <name type="synonym">Saccharomyces castellii</name>
    <dbReference type="NCBI Taxonomy" id="27288"/>
    <lineage>
        <taxon>Eukaryota</taxon>
        <taxon>Fungi</taxon>
        <taxon>Dikarya</taxon>
        <taxon>Ascomycota</taxon>
        <taxon>Saccharomycotina</taxon>
        <taxon>Saccharomycetes</taxon>
        <taxon>Saccharomycetales</taxon>
        <taxon>Saccharomycetaceae</taxon>
        <taxon>Naumovozyma</taxon>
    </lineage>
</organism>
<evidence type="ECO:0000256" key="6">
    <source>
        <dbReference type="ARBA" id="ARBA00022679"/>
    </source>
</evidence>
<dbReference type="PANTHER" id="PTHR14614:SF39">
    <property type="entry name" value="HISTIDINE PROTEIN METHYLTRANSFERASE 1 HOMOLOG"/>
    <property type="match status" value="1"/>
</dbReference>
<comment type="subcellular location">
    <subcellularLocation>
        <location evidence="2">Cytoplasm</location>
    </subcellularLocation>
    <subcellularLocation>
        <location evidence="1">Nucleus</location>
    </subcellularLocation>
</comment>
<dbReference type="OrthoDB" id="1723750at2759"/>
<dbReference type="InterPro" id="IPR029063">
    <property type="entry name" value="SAM-dependent_MTases_sf"/>
</dbReference>
<dbReference type="GO" id="GO:0045903">
    <property type="term" value="P:positive regulation of translational fidelity"/>
    <property type="evidence" value="ECO:0007669"/>
    <property type="project" value="EnsemblFungi"/>
</dbReference>
<gene>
    <name evidence="10" type="primary">NCAS0B06390</name>
    <name evidence="10" type="ordered locus">NCAS_0B06390</name>
</gene>
<evidence type="ECO:0000256" key="1">
    <source>
        <dbReference type="ARBA" id="ARBA00004123"/>
    </source>
</evidence>
<evidence type="ECO:0000313" key="11">
    <source>
        <dbReference type="Proteomes" id="UP000001640"/>
    </source>
</evidence>
<dbReference type="InParanoid" id="G0V9V6"/>
<dbReference type="GO" id="GO:0005737">
    <property type="term" value="C:cytoplasm"/>
    <property type="evidence" value="ECO:0007669"/>
    <property type="project" value="UniProtKB-SubCell"/>
</dbReference>
<dbReference type="GO" id="GO:0000027">
    <property type="term" value="P:ribosomal large subunit assembly"/>
    <property type="evidence" value="ECO:0007669"/>
    <property type="project" value="EnsemblFungi"/>
</dbReference>
<protein>
    <recommendedName>
        <fullName evidence="3">protein-histidine N-methyltransferase</fullName>
        <ecNumber evidence="3">2.1.1.85</ecNumber>
    </recommendedName>
</protein>
<keyword evidence="7" id="KW-0949">S-adenosyl-L-methionine</keyword>
<keyword evidence="6" id="KW-0808">Transferase</keyword>
<dbReference type="STRING" id="1064592.G0V9V6"/>
<dbReference type="HOGENOM" id="CLU_038704_1_1_1"/>
<evidence type="ECO:0000256" key="3">
    <source>
        <dbReference type="ARBA" id="ARBA00012533"/>
    </source>
</evidence>
<evidence type="ECO:0000313" key="10">
    <source>
        <dbReference type="EMBL" id="CCC68723.1"/>
    </source>
</evidence>
<evidence type="ECO:0000256" key="4">
    <source>
        <dbReference type="ARBA" id="ARBA00022490"/>
    </source>
</evidence>
<dbReference type="eggNOG" id="KOG2920">
    <property type="taxonomic scope" value="Eukaryota"/>
</dbReference>
<dbReference type="RefSeq" id="XP_003675094.1">
    <property type="nucleotide sequence ID" value="XM_003675046.1"/>
</dbReference>
<comment type="similarity">
    <text evidence="9">Belongs to the methyltransferase superfamily. METTL18 family.</text>
</comment>
<dbReference type="InterPro" id="IPR019410">
    <property type="entry name" value="Methyltransf_16"/>
</dbReference>
<keyword evidence="5" id="KW-0489">Methyltransferase</keyword>
<sequence length="366" mass="41501">MSFSFGFTSNDFSDDELSDNGIVNDSNIKAENLENPLDSQHLLLPDVIQAQMEDLSAMLRSLKDVRLTFEKFVTPETSYPLYRRELFDVKHQLMMESDDNSASMIAELNHILIGDTSEDLRKNVYEGGLKSWECSVDLVDLLNNQTYQLDQFDTYLELGCGTSLPSEYILSKLLLTKAQNKTLILSDYNTSVMRLVSLPNMIITWAKYALDDKLFAELQRSEDPSVPIVDDELLLTSAILDAFYEDLKQRNLNIQLISGSWGRKFTNILHSIIPAGNNILVLTSETIYQPDNLPVVAETLLDLKLSYSNVLVKQFLAAKDIYFGVGGSIVEFERYLKEKIKEGNLPVTCKTFKINTGLKRSIIYIE</sequence>
<keyword evidence="8" id="KW-0539">Nucleus</keyword>
<keyword evidence="4" id="KW-0963">Cytoplasm</keyword>
<reference key="2">
    <citation type="submission" date="2011-08" db="EMBL/GenBank/DDBJ databases">
        <title>Genome sequence of Naumovozyma castellii.</title>
        <authorList>
            <person name="Gordon J.L."/>
            <person name="Armisen D."/>
            <person name="Proux-Wera E."/>
            <person name="OhEigeartaigh S.S."/>
            <person name="Byrne K.P."/>
            <person name="Wolfe K.H."/>
        </authorList>
    </citation>
    <scope>NUCLEOTIDE SEQUENCE</scope>
    <source>
        <strain>Type strain:CBS 4309</strain>
    </source>
</reference>
<dbReference type="OMA" id="NLLLTWH"/>
<evidence type="ECO:0000256" key="8">
    <source>
        <dbReference type="ARBA" id="ARBA00023242"/>
    </source>
</evidence>
<evidence type="ECO:0000256" key="7">
    <source>
        <dbReference type="ARBA" id="ARBA00022691"/>
    </source>
</evidence>
<dbReference type="GO" id="GO:0018064">
    <property type="term" value="F:protein-L-histidine N-tele-methyltransferase activity"/>
    <property type="evidence" value="ECO:0007669"/>
    <property type="project" value="UniProtKB-EC"/>
</dbReference>